<dbReference type="OrthoDB" id="6195504at2"/>
<proteinExistence type="predicted"/>
<dbReference type="InterPro" id="IPR009702">
    <property type="entry name" value="DUF1284"/>
</dbReference>
<evidence type="ECO:0000313" key="1">
    <source>
        <dbReference type="EMBL" id="TCD13326.1"/>
    </source>
</evidence>
<name>A0A4R0PDL0_9HYPH</name>
<reference evidence="1 2" key="1">
    <citation type="journal article" date="2015" name="Antonie Van Leeuwenhoek">
        <title>Oricola cellulosilytica gen. nov., sp. nov., a cellulose-degrading bacterium of the family Phyllobacteriaceae isolated from surface seashore water, and emended descriptions of Mesorhizobium loti and Phyllobacterium myrsinacearum.</title>
        <authorList>
            <person name="Hameed A."/>
            <person name="Shahina M."/>
            <person name="Lai W.A."/>
            <person name="Lin S.Y."/>
            <person name="Young L.S."/>
            <person name="Liu Y.C."/>
            <person name="Hsu Y.H."/>
            <person name="Young C.C."/>
        </authorList>
    </citation>
    <scope>NUCLEOTIDE SEQUENCE [LARGE SCALE GENOMIC DNA]</scope>
    <source>
        <strain evidence="1 2">KCTC 52183</strain>
    </source>
</reference>
<sequence>MTVRLRPHHLLCVLTYVGEGYGASFTANYDVIAERIADGEDILLVDGADDICAPLLAEDDPHCHRQSVIERDAKATEALTAPLAGSVRTGERVVLCKKTLERLRDAFARGAIRSACVGCSWESLCNAIAEDGYAQARVRSSAAATLSS</sequence>
<dbReference type="Pfam" id="PF06935">
    <property type="entry name" value="DUF1284"/>
    <property type="match status" value="1"/>
</dbReference>
<gene>
    <name evidence="1" type="ORF">E0D97_12585</name>
</gene>
<accession>A0A4R0PDL0</accession>
<dbReference type="AlphaFoldDB" id="A0A4R0PDL0"/>
<dbReference type="RefSeq" id="WP_131569458.1">
    <property type="nucleotide sequence ID" value="NZ_JAINFK010000006.1"/>
</dbReference>
<dbReference type="EMBL" id="SJST01000005">
    <property type="protein sequence ID" value="TCD13326.1"/>
    <property type="molecule type" value="Genomic_DNA"/>
</dbReference>
<dbReference type="Proteomes" id="UP000291301">
    <property type="component" value="Unassembled WGS sequence"/>
</dbReference>
<evidence type="ECO:0000313" key="2">
    <source>
        <dbReference type="Proteomes" id="UP000291301"/>
    </source>
</evidence>
<keyword evidence="2" id="KW-1185">Reference proteome</keyword>
<comment type="caution">
    <text evidence="1">The sequence shown here is derived from an EMBL/GenBank/DDBJ whole genome shotgun (WGS) entry which is preliminary data.</text>
</comment>
<organism evidence="1 2">
    <name type="scientific">Oricola cellulosilytica</name>
    <dbReference type="NCBI Taxonomy" id="1429082"/>
    <lineage>
        <taxon>Bacteria</taxon>
        <taxon>Pseudomonadati</taxon>
        <taxon>Pseudomonadota</taxon>
        <taxon>Alphaproteobacteria</taxon>
        <taxon>Hyphomicrobiales</taxon>
        <taxon>Ahrensiaceae</taxon>
        <taxon>Oricola</taxon>
    </lineage>
</organism>
<protein>
    <submittedName>
        <fullName evidence="1">DUF1284 domain-containing protein</fullName>
    </submittedName>
</protein>